<dbReference type="RefSeq" id="WP_151598778.1">
    <property type="nucleotide sequence ID" value="NZ_WBMS02000049.1"/>
</dbReference>
<protein>
    <submittedName>
        <fullName evidence="1">FXSXX-COOH protein</fullName>
    </submittedName>
</protein>
<reference evidence="1" key="1">
    <citation type="submission" date="2019-12" db="EMBL/GenBank/DDBJ databases">
        <title>Actinomadura physcomitrii sp. nov., a novel actinomycete isolated from moss [Physcomitrium sphaericum (Ludw) Fuernr].</title>
        <authorList>
            <person name="Zhuang X."/>
        </authorList>
    </citation>
    <scope>NUCLEOTIDE SEQUENCE [LARGE SCALE GENOMIC DNA]</scope>
    <source>
        <strain evidence="1">LD22</strain>
    </source>
</reference>
<dbReference type="Proteomes" id="UP000462055">
    <property type="component" value="Unassembled WGS sequence"/>
</dbReference>
<proteinExistence type="predicted"/>
<evidence type="ECO:0000313" key="1">
    <source>
        <dbReference type="EMBL" id="MWA06349.1"/>
    </source>
</evidence>
<sequence>MQRTGDVREGLPDVSDLTLGDLGDLDSSVLALAVRELLEPGRRDGEPVAGFQSYTDDPA</sequence>
<keyword evidence="2" id="KW-1185">Reference proteome</keyword>
<comment type="caution">
    <text evidence="1">The sequence shown here is derived from an EMBL/GenBank/DDBJ whole genome shotgun (WGS) entry which is preliminary data.</text>
</comment>
<name>A0A6I4MUN4_9ACTN</name>
<organism evidence="1 2">
    <name type="scientific">Actinomadura physcomitrii</name>
    <dbReference type="NCBI Taxonomy" id="2650748"/>
    <lineage>
        <taxon>Bacteria</taxon>
        <taxon>Bacillati</taxon>
        <taxon>Actinomycetota</taxon>
        <taxon>Actinomycetes</taxon>
        <taxon>Streptosporangiales</taxon>
        <taxon>Thermomonosporaceae</taxon>
        <taxon>Actinomadura</taxon>
    </lineage>
</organism>
<dbReference type="InterPro" id="IPR026334">
    <property type="entry name" value="FxSxx-COOH"/>
</dbReference>
<dbReference type="NCBIfam" id="TIGR04268">
    <property type="entry name" value="FxSxx-COOH"/>
    <property type="match status" value="1"/>
</dbReference>
<dbReference type="EMBL" id="WBMS02000049">
    <property type="protein sequence ID" value="MWA06349.1"/>
    <property type="molecule type" value="Genomic_DNA"/>
</dbReference>
<dbReference type="AlphaFoldDB" id="A0A6I4MUN4"/>
<accession>A0A6I4MUN4</accession>
<gene>
    <name evidence="1" type="primary">fxsA</name>
    <name evidence="1" type="ORF">F8568_039605</name>
</gene>
<evidence type="ECO:0000313" key="2">
    <source>
        <dbReference type="Proteomes" id="UP000462055"/>
    </source>
</evidence>